<accession>A0A1I4YCL1</accession>
<protein>
    <submittedName>
        <fullName evidence="1">Uncharacterized protein</fullName>
    </submittedName>
</protein>
<name>A0A1I4YCL1_9GAMM</name>
<keyword evidence="2" id="KW-1185">Reference proteome</keyword>
<dbReference type="EMBL" id="FOVC01000006">
    <property type="protein sequence ID" value="SFN35778.1"/>
    <property type="molecule type" value="Genomic_DNA"/>
</dbReference>
<dbReference type="Proteomes" id="UP000242222">
    <property type="component" value="Unassembled WGS sequence"/>
</dbReference>
<evidence type="ECO:0000313" key="2">
    <source>
        <dbReference type="Proteomes" id="UP000242222"/>
    </source>
</evidence>
<sequence length="46" mass="5034">MYIDKSVDGALIGDLARCSGAQDVIEFPFRKAEGVIAEQRYAEAKT</sequence>
<gene>
    <name evidence="1" type="ORF">SAMN05216516_10637</name>
</gene>
<organism evidence="1 2">
    <name type="scientific">Izhakiella capsodis</name>
    <dbReference type="NCBI Taxonomy" id="1367852"/>
    <lineage>
        <taxon>Bacteria</taxon>
        <taxon>Pseudomonadati</taxon>
        <taxon>Pseudomonadota</taxon>
        <taxon>Gammaproteobacteria</taxon>
        <taxon>Enterobacterales</taxon>
        <taxon>Erwiniaceae</taxon>
        <taxon>Izhakiella</taxon>
    </lineage>
</organism>
<reference evidence="2" key="1">
    <citation type="submission" date="2016-10" db="EMBL/GenBank/DDBJ databases">
        <authorList>
            <person name="Varghese N."/>
            <person name="Submissions S."/>
        </authorList>
    </citation>
    <scope>NUCLEOTIDE SEQUENCE [LARGE SCALE GENOMIC DNA]</scope>
    <source>
        <strain evidence="2">N6PO6</strain>
    </source>
</reference>
<dbReference type="AlphaFoldDB" id="A0A1I4YCL1"/>
<proteinExistence type="predicted"/>
<evidence type="ECO:0000313" key="1">
    <source>
        <dbReference type="EMBL" id="SFN35778.1"/>
    </source>
</evidence>